<dbReference type="KEGG" id="cvn:111102060"/>
<evidence type="ECO:0000313" key="7">
    <source>
        <dbReference type="RefSeq" id="XP_022290421.1"/>
    </source>
</evidence>
<proteinExistence type="predicted"/>
<keyword evidence="2" id="KW-0479">Metal-binding</keyword>
<sequence>MPTAVPSIFEFNASNDGTEEVETHRSKRLKTRTEQKGKSEQLSEHCFTEMDIPVQEDITIGCNENQLTEPKESQPEPPMYTDKKAQCTIETLGKYSIKHFRFNNKMVQYYTGFNSFEHFQLFFHSLGPAVSELNYKCSVLDPEDQLFLTLMKLRQAKEDIELSQFFDISESTVSKLVVTWINFLYFQLKELEGIFWVSMDIIKQHMPADFLKKFPNTRIILDATEQPIQKPSVLESQSATWSCYKHKNTLKTMVGITPNGAVSFVSSSYGGSVSDRQIIERSSLLEPEKFSSGDSIMADRGIMVQDLFAVQNVKVNTPTFLKGKSQLDPVEVIHDRRIASKRIHVERVIGLAKCFKILKYELPSSKVPLASRIVYVCFAIANFRNCIVDKSA</sequence>
<dbReference type="OrthoDB" id="6272738at2759"/>
<gene>
    <name evidence="7" type="primary">LOC111102060</name>
</gene>
<dbReference type="Proteomes" id="UP000694844">
    <property type="component" value="Chromosome 6"/>
</dbReference>
<dbReference type="InterPro" id="IPR027806">
    <property type="entry name" value="HARBI1_dom"/>
</dbReference>
<dbReference type="AlphaFoldDB" id="A0A8B8AGE1"/>
<evidence type="ECO:0000256" key="3">
    <source>
        <dbReference type="SAM" id="MobiDB-lite"/>
    </source>
</evidence>
<evidence type="ECO:0000259" key="4">
    <source>
        <dbReference type="Pfam" id="PF13359"/>
    </source>
</evidence>
<name>A0A8B8AGE1_CRAVI</name>
<keyword evidence="6" id="KW-1185">Reference proteome</keyword>
<dbReference type="RefSeq" id="XP_022290421.1">
    <property type="nucleotide sequence ID" value="XM_022434713.1"/>
</dbReference>
<evidence type="ECO:0000313" key="6">
    <source>
        <dbReference type="Proteomes" id="UP000694844"/>
    </source>
</evidence>
<protein>
    <submittedName>
        <fullName evidence="7">Uncharacterized protein LOC111102060</fullName>
    </submittedName>
</protein>
<feature type="domain" description="Transposase Helix-turn-helix" evidence="5">
    <location>
        <begin position="140"/>
        <end position="189"/>
    </location>
</feature>
<evidence type="ECO:0000256" key="2">
    <source>
        <dbReference type="ARBA" id="ARBA00022723"/>
    </source>
</evidence>
<evidence type="ECO:0000256" key="1">
    <source>
        <dbReference type="ARBA" id="ARBA00001968"/>
    </source>
</evidence>
<dbReference type="Pfam" id="PF13613">
    <property type="entry name" value="HTH_Tnp_4"/>
    <property type="match status" value="1"/>
</dbReference>
<feature type="domain" description="DDE Tnp4" evidence="4">
    <location>
        <begin position="221"/>
        <end position="382"/>
    </location>
</feature>
<dbReference type="Pfam" id="PF13359">
    <property type="entry name" value="DDE_Tnp_4"/>
    <property type="match status" value="1"/>
</dbReference>
<accession>A0A8B8AGE1</accession>
<evidence type="ECO:0000259" key="5">
    <source>
        <dbReference type="Pfam" id="PF13613"/>
    </source>
</evidence>
<dbReference type="PANTHER" id="PTHR23080">
    <property type="entry name" value="THAP DOMAIN PROTEIN"/>
    <property type="match status" value="1"/>
</dbReference>
<comment type="cofactor">
    <cofactor evidence="1">
        <name>a divalent metal cation</name>
        <dbReference type="ChEBI" id="CHEBI:60240"/>
    </cofactor>
</comment>
<feature type="region of interest" description="Disordered" evidence="3">
    <location>
        <begin position="14"/>
        <end position="42"/>
    </location>
</feature>
<dbReference type="InterPro" id="IPR027805">
    <property type="entry name" value="Transposase_HTH_dom"/>
</dbReference>
<dbReference type="GO" id="GO:0046872">
    <property type="term" value="F:metal ion binding"/>
    <property type="evidence" value="ECO:0007669"/>
    <property type="project" value="UniProtKB-KW"/>
</dbReference>
<dbReference type="GeneID" id="111102060"/>
<feature type="compositionally biased region" description="Basic and acidic residues" evidence="3">
    <location>
        <begin position="31"/>
        <end position="42"/>
    </location>
</feature>
<organism evidence="6 7">
    <name type="scientific">Crassostrea virginica</name>
    <name type="common">Eastern oyster</name>
    <dbReference type="NCBI Taxonomy" id="6565"/>
    <lineage>
        <taxon>Eukaryota</taxon>
        <taxon>Metazoa</taxon>
        <taxon>Spiralia</taxon>
        <taxon>Lophotrochozoa</taxon>
        <taxon>Mollusca</taxon>
        <taxon>Bivalvia</taxon>
        <taxon>Autobranchia</taxon>
        <taxon>Pteriomorphia</taxon>
        <taxon>Ostreida</taxon>
        <taxon>Ostreoidea</taxon>
        <taxon>Ostreidae</taxon>
        <taxon>Crassostrea</taxon>
    </lineage>
</organism>
<reference evidence="7" key="1">
    <citation type="submission" date="2025-08" db="UniProtKB">
        <authorList>
            <consortium name="RefSeq"/>
        </authorList>
    </citation>
    <scope>IDENTIFICATION</scope>
    <source>
        <tissue evidence="7">Whole sample</tissue>
    </source>
</reference>